<gene>
    <name evidence="2" type="ORF">DN052_11165</name>
</gene>
<dbReference type="OMA" id="WRITQPL"/>
<sequence length="272" mass="29697">MPDANFYRAFEDRHRGTRDLIKSRVRAYLPFITPLLKLYGEGAVLDMGCGRGEWLELMGEEGFTAHGVDLDAAMLAACQELGLSVEQGDALEALKRLPDASQCVVSGFHIAEHVPFAVLQEMVAEALRVLKPAGLLILETPNAENLVVGASSFYLDPTHQRPLPPLLLSFLTEYAGFSRTKILRLQESSELAAHSARVTLLQVLAGVSPDYAVVAQKTASAEELAHFSAPFEQEYGLTLAALAARYETDLRAEILRELKPPRKKAASAAPKK</sequence>
<feature type="domain" description="Methyltransferase" evidence="1">
    <location>
        <begin position="44"/>
        <end position="134"/>
    </location>
</feature>
<name>A0A2W1K2Z3_ACIFR</name>
<evidence type="ECO:0000259" key="1">
    <source>
        <dbReference type="Pfam" id="PF13649"/>
    </source>
</evidence>
<dbReference type="Gene3D" id="3.40.50.150">
    <property type="entry name" value="Vaccinia Virus protein VP39"/>
    <property type="match status" value="1"/>
</dbReference>
<dbReference type="SUPFAM" id="SSF53335">
    <property type="entry name" value="S-adenosyl-L-methionine-dependent methyltransferases"/>
    <property type="match status" value="1"/>
</dbReference>
<dbReference type="GO" id="GO:0008168">
    <property type="term" value="F:methyltransferase activity"/>
    <property type="evidence" value="ECO:0007669"/>
    <property type="project" value="UniProtKB-KW"/>
</dbReference>
<reference evidence="2 3" key="1">
    <citation type="submission" date="2018-06" db="EMBL/GenBank/DDBJ databases">
        <title>Draft sequence of Acidithiobacillus ferrooxidans CCM 4253.</title>
        <authorList>
            <person name="Moya-Beltran A."/>
            <person name="Castro M."/>
            <person name="Covarrubias P.C."/>
            <person name="Issotta F."/>
            <person name="Janiczek O."/>
            <person name="Mandl M."/>
            <person name="Kucera J."/>
            <person name="Quatrini R."/>
        </authorList>
    </citation>
    <scope>NUCLEOTIDE SEQUENCE [LARGE SCALE GENOMIC DNA]</scope>
    <source>
        <strain evidence="2 3">CCM 4253</strain>
    </source>
</reference>
<dbReference type="RefSeq" id="WP_012537519.1">
    <property type="nucleotide sequence ID" value="NZ_AP025160.1"/>
</dbReference>
<evidence type="ECO:0000313" key="2">
    <source>
        <dbReference type="EMBL" id="PZD80963.1"/>
    </source>
</evidence>
<dbReference type="GeneID" id="65281989"/>
<dbReference type="AlphaFoldDB" id="A0A2W1K2Z3"/>
<keyword evidence="2" id="KW-0489">Methyltransferase</keyword>
<dbReference type="InterPro" id="IPR029063">
    <property type="entry name" value="SAM-dependent_MTases_sf"/>
</dbReference>
<comment type="caution">
    <text evidence="2">The sequence shown here is derived from an EMBL/GenBank/DDBJ whole genome shotgun (WGS) entry which is preliminary data.</text>
</comment>
<dbReference type="CDD" id="cd02440">
    <property type="entry name" value="AdoMet_MTases"/>
    <property type="match status" value="1"/>
</dbReference>
<accession>A0A2W1K2Z3</accession>
<dbReference type="Proteomes" id="UP000248886">
    <property type="component" value="Unassembled WGS sequence"/>
</dbReference>
<evidence type="ECO:0000313" key="3">
    <source>
        <dbReference type="Proteomes" id="UP000248886"/>
    </source>
</evidence>
<dbReference type="OrthoDB" id="9801609at2"/>
<dbReference type="Pfam" id="PF13649">
    <property type="entry name" value="Methyltransf_25"/>
    <property type="match status" value="1"/>
</dbReference>
<dbReference type="InterPro" id="IPR041698">
    <property type="entry name" value="Methyltransf_25"/>
</dbReference>
<proteinExistence type="predicted"/>
<dbReference type="EMBL" id="QKQP01000005">
    <property type="protein sequence ID" value="PZD80963.1"/>
    <property type="molecule type" value="Genomic_DNA"/>
</dbReference>
<dbReference type="PANTHER" id="PTHR43591">
    <property type="entry name" value="METHYLTRANSFERASE"/>
    <property type="match status" value="1"/>
</dbReference>
<keyword evidence="2" id="KW-0808">Transferase</keyword>
<dbReference type="GO" id="GO:0032259">
    <property type="term" value="P:methylation"/>
    <property type="evidence" value="ECO:0007669"/>
    <property type="project" value="UniProtKB-KW"/>
</dbReference>
<protein>
    <submittedName>
        <fullName evidence="2">Class I SAM-dependent methyltransferase</fullName>
    </submittedName>
</protein>
<organism evidence="2 3">
    <name type="scientific">Acidithiobacillus ferrooxidans</name>
    <name type="common">Thiobacillus ferrooxidans</name>
    <dbReference type="NCBI Taxonomy" id="920"/>
    <lineage>
        <taxon>Bacteria</taxon>
        <taxon>Pseudomonadati</taxon>
        <taxon>Pseudomonadota</taxon>
        <taxon>Acidithiobacillia</taxon>
        <taxon>Acidithiobacillales</taxon>
        <taxon>Acidithiobacillaceae</taxon>
        <taxon>Acidithiobacillus</taxon>
    </lineage>
</organism>